<evidence type="ECO:0000313" key="6">
    <source>
        <dbReference type="EMBL" id="AXX98232.1"/>
    </source>
</evidence>
<dbReference type="RefSeq" id="WP_118942888.1">
    <property type="nucleotide sequence ID" value="NZ_CP032125.1"/>
</dbReference>
<evidence type="ECO:0000256" key="2">
    <source>
        <dbReference type="ARBA" id="ARBA00022692"/>
    </source>
</evidence>
<organism evidence="6 7">
    <name type="scientific">Profundibacter amoris</name>
    <dbReference type="NCBI Taxonomy" id="2171755"/>
    <lineage>
        <taxon>Bacteria</taxon>
        <taxon>Pseudomonadati</taxon>
        <taxon>Pseudomonadota</taxon>
        <taxon>Alphaproteobacteria</taxon>
        <taxon>Rhodobacterales</taxon>
        <taxon>Paracoccaceae</taxon>
        <taxon>Profundibacter</taxon>
    </lineage>
</organism>
<keyword evidence="7" id="KW-1185">Reference proteome</keyword>
<dbReference type="GO" id="GO:0016020">
    <property type="term" value="C:membrane"/>
    <property type="evidence" value="ECO:0007669"/>
    <property type="project" value="UniProtKB-SubCell"/>
</dbReference>
<evidence type="ECO:0000256" key="4">
    <source>
        <dbReference type="ARBA" id="ARBA00023136"/>
    </source>
</evidence>
<dbReference type="AlphaFoldDB" id="A0A347UHA4"/>
<protein>
    <recommendedName>
        <fullName evidence="5">NarX-like N-terminal domain-containing protein</fullName>
    </recommendedName>
</protein>
<dbReference type="OrthoDB" id="952521at2"/>
<dbReference type="Proteomes" id="UP000261704">
    <property type="component" value="Chromosome"/>
</dbReference>
<dbReference type="KEGG" id="pamo:BAR1_10005"/>
<dbReference type="InterPro" id="IPR029095">
    <property type="entry name" value="NarX-like_N"/>
</dbReference>
<evidence type="ECO:0000259" key="5">
    <source>
        <dbReference type="Pfam" id="PF13675"/>
    </source>
</evidence>
<sequence>MYMSFHFLPPATIVLTCSIALVQTIPTITYAQTSPVLEAKHRVNIAGRQRMLSQRMSKAACFIHSGVNVDAHMAMLKDAFDLFSTSHKVLVSGSNDTGLRAETSPAILEKLALVDQKWASFAPYVQEVLSTSTIDGAQIAKMDAAGLALLKDMNGAVNTIATEYGTLLEDLPLIQSITIDVAGRQRMLSQKAAKEFCLIASDIDAEQNSGKLAGTSHLFSTTLDALTTGMTGLVIAPPNDETSAMLEQVKAEWRVPSAIFDRTLNVAQPCCGHRQVIAEQMELVLDYMNQAVGMYETAQ</sequence>
<feature type="domain" description="NarX-like N-terminal" evidence="5">
    <location>
        <begin position="178"/>
        <end position="255"/>
    </location>
</feature>
<evidence type="ECO:0000256" key="3">
    <source>
        <dbReference type="ARBA" id="ARBA00022989"/>
    </source>
</evidence>
<dbReference type="Pfam" id="PF13675">
    <property type="entry name" value="PilJ"/>
    <property type="match status" value="2"/>
</dbReference>
<keyword evidence="2" id="KW-0812">Transmembrane</keyword>
<gene>
    <name evidence="6" type="ORF">BAR1_10005</name>
</gene>
<name>A0A347UHA4_9RHOB</name>
<evidence type="ECO:0000256" key="1">
    <source>
        <dbReference type="ARBA" id="ARBA00004141"/>
    </source>
</evidence>
<keyword evidence="4" id="KW-0472">Membrane</keyword>
<proteinExistence type="predicted"/>
<keyword evidence="3" id="KW-1133">Transmembrane helix</keyword>
<comment type="subcellular location">
    <subcellularLocation>
        <location evidence="1">Membrane</location>
        <topology evidence="1">Multi-pass membrane protein</topology>
    </subcellularLocation>
</comment>
<dbReference type="EMBL" id="CP032125">
    <property type="protein sequence ID" value="AXX98232.1"/>
    <property type="molecule type" value="Genomic_DNA"/>
</dbReference>
<reference evidence="6 7" key="1">
    <citation type="submission" date="2018-09" db="EMBL/GenBank/DDBJ databases">
        <title>Profundibacter amoris BAR1 gen. nov., sp. nov., a new member of the Roseobacter clade isolated at Lokis Castle Vent Field on the Arctic Mid-Oceanic Ridge.</title>
        <authorList>
            <person name="Le Moine Bauer S."/>
            <person name="Sjoeberg A.G."/>
            <person name="L'Haridon S."/>
            <person name="Stokke R."/>
            <person name="Roalkvam I."/>
            <person name="Steen I.H."/>
            <person name="Dahle H."/>
        </authorList>
    </citation>
    <scope>NUCLEOTIDE SEQUENCE [LARGE SCALE GENOMIC DNA]</scope>
    <source>
        <strain evidence="6 7">BAR1</strain>
    </source>
</reference>
<evidence type="ECO:0000313" key="7">
    <source>
        <dbReference type="Proteomes" id="UP000261704"/>
    </source>
</evidence>
<accession>A0A347UHA4</accession>
<feature type="domain" description="NarX-like N-terminal" evidence="5">
    <location>
        <begin position="40"/>
        <end position="134"/>
    </location>
</feature>